<dbReference type="SUPFAM" id="SSF51110">
    <property type="entry name" value="alpha-D-mannose-specific plant lectins"/>
    <property type="match status" value="1"/>
</dbReference>
<feature type="chain" id="PRO_5029471341" evidence="4">
    <location>
        <begin position="22"/>
        <end position="422"/>
    </location>
</feature>
<name>A0A7I8KZH2_SPIIN</name>
<feature type="domain" description="Bulb-type lectin" evidence="5">
    <location>
        <begin position="28"/>
        <end position="159"/>
    </location>
</feature>
<dbReference type="PROSITE" id="PS50927">
    <property type="entry name" value="BULB_LECTIN"/>
    <property type="match status" value="1"/>
</dbReference>
<accession>A0A7I8KZH2</accession>
<dbReference type="GO" id="GO:0051707">
    <property type="term" value="P:response to other organism"/>
    <property type="evidence" value="ECO:0007669"/>
    <property type="project" value="UniProtKB-ARBA"/>
</dbReference>
<keyword evidence="4" id="KW-0732">Signal</keyword>
<keyword evidence="3" id="KW-0430">Lectin</keyword>
<organism evidence="7 8">
    <name type="scientific">Spirodela intermedia</name>
    <name type="common">Intermediate duckweed</name>
    <dbReference type="NCBI Taxonomy" id="51605"/>
    <lineage>
        <taxon>Eukaryota</taxon>
        <taxon>Viridiplantae</taxon>
        <taxon>Streptophyta</taxon>
        <taxon>Embryophyta</taxon>
        <taxon>Tracheophyta</taxon>
        <taxon>Spermatophyta</taxon>
        <taxon>Magnoliopsida</taxon>
        <taxon>Liliopsida</taxon>
        <taxon>Araceae</taxon>
        <taxon>Lemnoideae</taxon>
        <taxon>Spirodela</taxon>
    </lineage>
</organism>
<evidence type="ECO:0000256" key="3">
    <source>
        <dbReference type="ARBA" id="ARBA00023035"/>
    </source>
</evidence>
<dbReference type="CDD" id="cd00028">
    <property type="entry name" value="B_lectin"/>
    <property type="match status" value="1"/>
</dbReference>
<dbReference type="InterPro" id="IPR001480">
    <property type="entry name" value="Bulb-type_lectin_dom"/>
</dbReference>
<dbReference type="SUPFAM" id="SSF57414">
    <property type="entry name" value="Hairpin loop containing domain-like"/>
    <property type="match status" value="1"/>
</dbReference>
<evidence type="ECO:0000256" key="1">
    <source>
        <dbReference type="ARBA" id="ARBA00022546"/>
    </source>
</evidence>
<protein>
    <submittedName>
        <fullName evidence="7">Uncharacterized protein</fullName>
    </submittedName>
</protein>
<feature type="signal peptide" evidence="4">
    <location>
        <begin position="1"/>
        <end position="21"/>
    </location>
</feature>
<dbReference type="Pfam" id="PF01453">
    <property type="entry name" value="B_lectin"/>
    <property type="match status" value="1"/>
</dbReference>
<dbReference type="SMART" id="SM00108">
    <property type="entry name" value="B_lectin"/>
    <property type="match status" value="1"/>
</dbReference>
<sequence length="422" mass="46757">MAAAPSLFKFLLVLLASAVKALDKVPANETFRYVNQGEYGEFINEYDATYRTTLIGTSPFQLMWYNTTPGAYFVALRMGTSRSESVRRWVWEANRGRPVGENATLTFGTDGNLVIAEADGTVAWSTGTANKGVVGLRVLPNGNIVLYDKKDRFLWQSFDHPTDTLMIGQSLPVGGAKKLISRKSISDGSPGPYTLVMGTDSPILYVDASPKPLPYFRYDPDMGYSKTNGRVTFQYNAPDNVSYELTLNGRILTVTKYDSVLSFLRLEPDGDLVIYTYDDRVDYQAWEKTFTLFTPVNFLSACYKPARCGSLGVCDNEMCVGCPTEKGLLGWSASCAPPQRGSCKVGANHKYFKVDGVENFLARYTTALNATGVDDCRRRCSADCKCLGFLFWEEASKCWLAPVLGTLDKVSNPKHVLYIKSK</sequence>
<evidence type="ECO:0000259" key="6">
    <source>
        <dbReference type="PROSITE" id="PS50948"/>
    </source>
</evidence>
<dbReference type="Proteomes" id="UP000663760">
    <property type="component" value="Chromosome 9"/>
</dbReference>
<keyword evidence="8" id="KW-1185">Reference proteome</keyword>
<dbReference type="Gene3D" id="2.90.10.10">
    <property type="entry name" value="Bulb-type lectin domain"/>
    <property type="match status" value="1"/>
</dbReference>
<evidence type="ECO:0000256" key="2">
    <source>
        <dbReference type="ARBA" id="ARBA00022737"/>
    </source>
</evidence>
<dbReference type="AlphaFoldDB" id="A0A7I8KZH2"/>
<dbReference type="InterPro" id="IPR036426">
    <property type="entry name" value="Bulb-type_lectin_dom_sf"/>
</dbReference>
<dbReference type="GO" id="GO:0005537">
    <property type="term" value="F:D-mannose binding"/>
    <property type="evidence" value="ECO:0007669"/>
    <property type="project" value="UniProtKB-KW"/>
</dbReference>
<gene>
    <name evidence="7" type="ORF">SI8410_09013032</name>
</gene>
<keyword evidence="2" id="KW-0677">Repeat</keyword>
<dbReference type="PROSITE" id="PS50948">
    <property type="entry name" value="PAN"/>
    <property type="match status" value="1"/>
</dbReference>
<evidence type="ECO:0000259" key="5">
    <source>
        <dbReference type="PROSITE" id="PS50927"/>
    </source>
</evidence>
<feature type="domain" description="Apple" evidence="6">
    <location>
        <begin position="343"/>
        <end position="422"/>
    </location>
</feature>
<dbReference type="InterPro" id="IPR003609">
    <property type="entry name" value="Pan_app"/>
</dbReference>
<evidence type="ECO:0000313" key="7">
    <source>
        <dbReference type="EMBL" id="CAA7402354.1"/>
    </source>
</evidence>
<dbReference type="OrthoDB" id="1884773at2759"/>
<keyword evidence="1" id="KW-0348">Hemagglutinin</keyword>
<keyword evidence="3" id="KW-0465">Mannose-binding</keyword>
<dbReference type="PANTHER" id="PTHR32444:SF10">
    <property type="entry name" value="CURCULIN-LIKE (MANNOSE-BINDING) LECTIN FAMILY PROTEIN-RELATED"/>
    <property type="match status" value="1"/>
</dbReference>
<dbReference type="InterPro" id="IPR035446">
    <property type="entry name" value="SLSG/EP1"/>
</dbReference>
<evidence type="ECO:0000256" key="4">
    <source>
        <dbReference type="SAM" id="SignalP"/>
    </source>
</evidence>
<evidence type="ECO:0000313" key="8">
    <source>
        <dbReference type="Proteomes" id="UP000663760"/>
    </source>
</evidence>
<dbReference type="PIRSF" id="PIRSF002686">
    <property type="entry name" value="SLG"/>
    <property type="match status" value="1"/>
</dbReference>
<dbReference type="EMBL" id="LR746272">
    <property type="protein sequence ID" value="CAA7402354.1"/>
    <property type="molecule type" value="Genomic_DNA"/>
</dbReference>
<reference evidence="7" key="1">
    <citation type="submission" date="2020-02" db="EMBL/GenBank/DDBJ databases">
        <authorList>
            <person name="Scholz U."/>
            <person name="Mascher M."/>
            <person name="Fiebig A."/>
        </authorList>
    </citation>
    <scope>NUCLEOTIDE SEQUENCE</scope>
</reference>
<proteinExistence type="predicted"/>
<dbReference type="PANTHER" id="PTHR32444">
    <property type="entry name" value="BULB-TYPE LECTIN DOMAIN-CONTAINING PROTEIN"/>
    <property type="match status" value="1"/>
</dbReference>